<feature type="domain" description="DUF2087" evidence="1">
    <location>
        <begin position="184"/>
        <end position="251"/>
    </location>
</feature>
<sequence length="253" mass="29558">MYGISEMFWDATVPELKKGYVWDEKSEAFVCLLCGKSFIKGLIYEQDGIFYEAEKFTALHVAEEHGGMLQYLLGLDKKLTGLTDLQKNLVKAFHEGLGDQEIAKRYEVGSTSTIRNHRFTLREKMKQAKIYLTILEMMEEKAPAASFVPVHRTATMVDERYVMTTKENDEIIKKFFKEGPEGPLSHFPKKQKMKLAILRHIMNRFDSNKKYSEKEVNEILRTADSDYVTLRRYLIEYGFLDRKDDGSMYWVKE</sequence>
<dbReference type="STRING" id="670482.SAMN04488542_12449"/>
<keyword evidence="3" id="KW-1185">Reference proteome</keyword>
<dbReference type="RefSeq" id="WP_091233814.1">
    <property type="nucleotide sequence ID" value="NZ_FNBG01000024.1"/>
</dbReference>
<dbReference type="EMBL" id="FNBG01000024">
    <property type="protein sequence ID" value="SDG04515.1"/>
    <property type="molecule type" value="Genomic_DNA"/>
</dbReference>
<organism evidence="2 3">
    <name type="scientific">Fontibacillus panacisegetis</name>
    <dbReference type="NCBI Taxonomy" id="670482"/>
    <lineage>
        <taxon>Bacteria</taxon>
        <taxon>Bacillati</taxon>
        <taxon>Bacillota</taxon>
        <taxon>Bacilli</taxon>
        <taxon>Bacillales</taxon>
        <taxon>Paenibacillaceae</taxon>
        <taxon>Fontibacillus</taxon>
    </lineage>
</organism>
<dbReference type="OrthoDB" id="9789954at2"/>
<reference evidence="2 3" key="1">
    <citation type="submission" date="2016-10" db="EMBL/GenBank/DDBJ databases">
        <authorList>
            <person name="de Groot N.N."/>
        </authorList>
    </citation>
    <scope>NUCLEOTIDE SEQUENCE [LARGE SCALE GENOMIC DNA]</scope>
    <source>
        <strain evidence="2 3">DSM 28129</strain>
    </source>
</reference>
<proteinExistence type="predicted"/>
<dbReference type="Proteomes" id="UP000198972">
    <property type="component" value="Unassembled WGS sequence"/>
</dbReference>
<protein>
    <recommendedName>
        <fullName evidence="1">DUF2087 domain-containing protein</fullName>
    </recommendedName>
</protein>
<dbReference type="AlphaFoldDB" id="A0A1G7R194"/>
<dbReference type="InterPro" id="IPR018656">
    <property type="entry name" value="DUF2087"/>
</dbReference>
<accession>A0A1G7R194</accession>
<gene>
    <name evidence="2" type="ORF">SAMN04488542_12449</name>
</gene>
<dbReference type="Pfam" id="PF09860">
    <property type="entry name" value="DUF2087"/>
    <property type="match status" value="1"/>
</dbReference>
<evidence type="ECO:0000313" key="2">
    <source>
        <dbReference type="EMBL" id="SDG04515.1"/>
    </source>
</evidence>
<evidence type="ECO:0000313" key="3">
    <source>
        <dbReference type="Proteomes" id="UP000198972"/>
    </source>
</evidence>
<evidence type="ECO:0000259" key="1">
    <source>
        <dbReference type="Pfam" id="PF09860"/>
    </source>
</evidence>
<name>A0A1G7R194_9BACL</name>